<sequence>MVLPTHERVMIDEVRDSHARVPVPTSEIQFVREALGTFIAWLKAMIMPYFGPPPFYHPDEQPMAKPVSHEDHEEVKDDYDPLTILMKKLHKLNKGPCNKQTNFWPCGYYIMSWMKTIIRAGIRAD</sequence>
<name>A0A0L9V0X2_PHAAN</name>
<reference evidence="3" key="1">
    <citation type="journal article" date="2015" name="Proc. Natl. Acad. Sci. U.S.A.">
        <title>Genome sequencing of adzuki bean (Vigna angularis) provides insight into high starch and low fat accumulation and domestication.</title>
        <authorList>
            <person name="Yang K."/>
            <person name="Tian Z."/>
            <person name="Chen C."/>
            <person name="Luo L."/>
            <person name="Zhao B."/>
            <person name="Wang Z."/>
            <person name="Yu L."/>
            <person name="Li Y."/>
            <person name="Sun Y."/>
            <person name="Li W."/>
            <person name="Chen Y."/>
            <person name="Li Y."/>
            <person name="Zhang Y."/>
            <person name="Ai D."/>
            <person name="Zhao J."/>
            <person name="Shang C."/>
            <person name="Ma Y."/>
            <person name="Wu B."/>
            <person name="Wang M."/>
            <person name="Gao L."/>
            <person name="Sun D."/>
            <person name="Zhang P."/>
            <person name="Guo F."/>
            <person name="Wang W."/>
            <person name="Li Y."/>
            <person name="Wang J."/>
            <person name="Varshney R.K."/>
            <person name="Wang J."/>
            <person name="Ling H.Q."/>
            <person name="Wan P."/>
        </authorList>
    </citation>
    <scope>NUCLEOTIDE SEQUENCE</scope>
    <source>
        <strain evidence="3">cv. Jingnong 6</strain>
    </source>
</reference>
<gene>
    <name evidence="2" type="ORF">LR48_Vigan07g210800</name>
</gene>
<protein>
    <recommendedName>
        <fullName evidence="1">DUF8039 domain-containing protein</fullName>
    </recommendedName>
</protein>
<organism evidence="2 3">
    <name type="scientific">Phaseolus angularis</name>
    <name type="common">Azuki bean</name>
    <name type="synonym">Vigna angularis</name>
    <dbReference type="NCBI Taxonomy" id="3914"/>
    <lineage>
        <taxon>Eukaryota</taxon>
        <taxon>Viridiplantae</taxon>
        <taxon>Streptophyta</taxon>
        <taxon>Embryophyta</taxon>
        <taxon>Tracheophyta</taxon>
        <taxon>Spermatophyta</taxon>
        <taxon>Magnoliopsida</taxon>
        <taxon>eudicotyledons</taxon>
        <taxon>Gunneridae</taxon>
        <taxon>Pentapetalae</taxon>
        <taxon>rosids</taxon>
        <taxon>fabids</taxon>
        <taxon>Fabales</taxon>
        <taxon>Fabaceae</taxon>
        <taxon>Papilionoideae</taxon>
        <taxon>50 kb inversion clade</taxon>
        <taxon>NPAAA clade</taxon>
        <taxon>indigoferoid/millettioid clade</taxon>
        <taxon>Phaseoleae</taxon>
        <taxon>Vigna</taxon>
    </lineage>
</organism>
<evidence type="ECO:0000259" key="1">
    <source>
        <dbReference type="Pfam" id="PF26133"/>
    </source>
</evidence>
<dbReference type="Gramene" id="KOM48404">
    <property type="protein sequence ID" value="KOM48404"/>
    <property type="gene ID" value="LR48_Vigan07g210800"/>
</dbReference>
<dbReference type="Pfam" id="PF26133">
    <property type="entry name" value="DUF8039"/>
    <property type="match status" value="1"/>
</dbReference>
<dbReference type="AlphaFoldDB" id="A0A0L9V0X2"/>
<dbReference type="InterPro" id="IPR058352">
    <property type="entry name" value="DUF8039"/>
</dbReference>
<dbReference type="Proteomes" id="UP000053144">
    <property type="component" value="Chromosome 7"/>
</dbReference>
<feature type="domain" description="DUF8039" evidence="1">
    <location>
        <begin position="3"/>
        <end position="46"/>
    </location>
</feature>
<dbReference type="EMBL" id="CM003377">
    <property type="protein sequence ID" value="KOM48404.1"/>
    <property type="molecule type" value="Genomic_DNA"/>
</dbReference>
<proteinExistence type="predicted"/>
<accession>A0A0L9V0X2</accession>
<evidence type="ECO:0000313" key="3">
    <source>
        <dbReference type="Proteomes" id="UP000053144"/>
    </source>
</evidence>
<evidence type="ECO:0000313" key="2">
    <source>
        <dbReference type="EMBL" id="KOM48404.1"/>
    </source>
</evidence>